<feature type="binding site" evidence="4">
    <location>
        <begin position="93"/>
        <end position="96"/>
    </location>
    <ligand>
        <name>(6R)-10-formyltetrahydrofolate</name>
        <dbReference type="ChEBI" id="CHEBI:195366"/>
    </ligand>
</feature>
<dbReference type="RefSeq" id="WP_199388545.1">
    <property type="nucleotide sequence ID" value="NZ_JAEMHL010000003.1"/>
</dbReference>
<reference evidence="6 7" key="1">
    <citation type="submission" date="2020-12" db="EMBL/GenBank/DDBJ databases">
        <title>Geomonas sp. Red421, isolated from paddy soil.</title>
        <authorList>
            <person name="Xu Z."/>
            <person name="Zhang Z."/>
            <person name="Masuda Y."/>
            <person name="Itoh H."/>
            <person name="Senoo K."/>
        </authorList>
    </citation>
    <scope>NUCLEOTIDE SEQUENCE [LARGE SCALE GENOMIC DNA]</scope>
    <source>
        <strain evidence="6 7">Red421</strain>
    </source>
</reference>
<feature type="binding site" evidence="4">
    <location>
        <begin position="15"/>
        <end position="17"/>
    </location>
    <ligand>
        <name>N(1)-(5-phospho-beta-D-ribosyl)glycinamide</name>
        <dbReference type="ChEBI" id="CHEBI:143788"/>
    </ligand>
</feature>
<feature type="binding site" evidence="4">
    <location>
        <position position="110"/>
    </location>
    <ligand>
        <name>(6R)-10-formyltetrahydrofolate</name>
        <dbReference type="ChEBI" id="CHEBI:195366"/>
    </ligand>
</feature>
<evidence type="ECO:0000259" key="5">
    <source>
        <dbReference type="Pfam" id="PF00551"/>
    </source>
</evidence>
<feature type="active site" description="Proton donor" evidence="4">
    <location>
        <position position="112"/>
    </location>
</feature>
<dbReference type="EMBL" id="JAEMHL010000003">
    <property type="protein sequence ID" value="MBJ6750007.1"/>
    <property type="molecule type" value="Genomic_DNA"/>
</dbReference>
<sequence length="204" mass="21872">MGKELNIGVLISGSGSNLQSIMDACAAGTINGRVVCVISNKADAFGMERARKAGIPALHLDHRAYTGREAYDEAVVATLREFDVDLVVLAGFMRIITSVLLDAFPMRVMNIHPALLPAFPGLHAQRQALEYGAKVAGCTVHFVDCGTDTGPIIIQAAVPVLEGDTEESLCARIQKEEHRIYPEAVRLFSEGLLQVDGRVVTVSA</sequence>
<dbReference type="CDD" id="cd08645">
    <property type="entry name" value="FMT_core_GART"/>
    <property type="match status" value="1"/>
</dbReference>
<dbReference type="EC" id="2.1.2.2" evidence="4"/>
<dbReference type="GO" id="GO:0004644">
    <property type="term" value="F:phosphoribosylglycinamide formyltransferase activity"/>
    <property type="evidence" value="ECO:0007669"/>
    <property type="project" value="UniProtKB-EC"/>
</dbReference>
<gene>
    <name evidence="4" type="primary">purN</name>
    <name evidence="6" type="ORF">JFN91_07250</name>
</gene>
<dbReference type="NCBIfam" id="TIGR00639">
    <property type="entry name" value="PurN"/>
    <property type="match status" value="1"/>
</dbReference>
<comment type="catalytic activity">
    <reaction evidence="4">
        <text>N(1)-(5-phospho-beta-D-ribosyl)glycinamide + (6R)-10-formyltetrahydrofolate = N(2)-formyl-N(1)-(5-phospho-beta-D-ribosyl)glycinamide + (6S)-5,6,7,8-tetrahydrofolate + H(+)</text>
        <dbReference type="Rhea" id="RHEA:15053"/>
        <dbReference type="ChEBI" id="CHEBI:15378"/>
        <dbReference type="ChEBI" id="CHEBI:57453"/>
        <dbReference type="ChEBI" id="CHEBI:143788"/>
        <dbReference type="ChEBI" id="CHEBI:147286"/>
        <dbReference type="ChEBI" id="CHEBI:195366"/>
        <dbReference type="EC" id="2.1.2.2"/>
    </reaction>
</comment>
<dbReference type="InterPro" id="IPR004607">
    <property type="entry name" value="GART"/>
</dbReference>
<evidence type="ECO:0000256" key="4">
    <source>
        <dbReference type="HAMAP-Rule" id="MF_01930"/>
    </source>
</evidence>
<evidence type="ECO:0000256" key="2">
    <source>
        <dbReference type="ARBA" id="ARBA00022679"/>
    </source>
</evidence>
<dbReference type="HAMAP" id="MF_01930">
    <property type="entry name" value="PurN"/>
    <property type="match status" value="1"/>
</dbReference>
<evidence type="ECO:0000256" key="1">
    <source>
        <dbReference type="ARBA" id="ARBA00005054"/>
    </source>
</evidence>
<keyword evidence="3 4" id="KW-0658">Purine biosynthesis</keyword>
<dbReference type="InterPro" id="IPR036477">
    <property type="entry name" value="Formyl_transf_N_sf"/>
</dbReference>
<comment type="function">
    <text evidence="4">Catalyzes the transfer of a formyl group from 10-formyltetrahydrofolate to 5-phospho-ribosyl-glycinamide (GAR), producing 5-phospho-ribosyl-N-formylglycinamide (FGAR) and tetrahydrofolate.</text>
</comment>
<organism evidence="6 7">
    <name type="scientific">Geomonas anaerohicana</name>
    <dbReference type="NCBI Taxonomy" id="2798583"/>
    <lineage>
        <taxon>Bacteria</taxon>
        <taxon>Pseudomonadati</taxon>
        <taxon>Thermodesulfobacteriota</taxon>
        <taxon>Desulfuromonadia</taxon>
        <taxon>Geobacterales</taxon>
        <taxon>Geobacteraceae</taxon>
        <taxon>Geomonas</taxon>
    </lineage>
</organism>
<dbReference type="PANTHER" id="PTHR43369:SF2">
    <property type="entry name" value="PHOSPHORIBOSYLGLYCINAMIDE FORMYLTRANSFERASE"/>
    <property type="match status" value="1"/>
</dbReference>
<evidence type="ECO:0000256" key="3">
    <source>
        <dbReference type="ARBA" id="ARBA00022755"/>
    </source>
</evidence>
<dbReference type="Proteomes" id="UP000614714">
    <property type="component" value="Unassembled WGS sequence"/>
</dbReference>
<feature type="domain" description="Formyl transferase N-terminal" evidence="5">
    <location>
        <begin position="6"/>
        <end position="185"/>
    </location>
</feature>
<evidence type="ECO:0000313" key="7">
    <source>
        <dbReference type="Proteomes" id="UP000614714"/>
    </source>
</evidence>
<evidence type="ECO:0000313" key="6">
    <source>
        <dbReference type="EMBL" id="MBJ6750007.1"/>
    </source>
</evidence>
<feature type="site" description="Raises pKa of active site His" evidence="4">
    <location>
        <position position="148"/>
    </location>
</feature>
<dbReference type="InterPro" id="IPR002376">
    <property type="entry name" value="Formyl_transf_N"/>
</dbReference>
<feature type="binding site" evidence="4">
    <location>
        <position position="68"/>
    </location>
    <ligand>
        <name>(6R)-10-formyltetrahydrofolate</name>
        <dbReference type="ChEBI" id="CHEBI:195366"/>
    </ligand>
</feature>
<dbReference type="Pfam" id="PF00551">
    <property type="entry name" value="Formyl_trans_N"/>
    <property type="match status" value="1"/>
</dbReference>
<keyword evidence="2 4" id="KW-0808">Transferase</keyword>
<comment type="caution">
    <text evidence="6">The sequence shown here is derived from an EMBL/GenBank/DDBJ whole genome shotgun (WGS) entry which is preliminary data.</text>
</comment>
<comment type="similarity">
    <text evidence="4">Belongs to the GART family.</text>
</comment>
<dbReference type="Gene3D" id="3.40.50.170">
    <property type="entry name" value="Formyl transferase, N-terminal domain"/>
    <property type="match status" value="1"/>
</dbReference>
<name>A0ABS0YCI9_9BACT</name>
<proteinExistence type="inferred from homology"/>
<accession>A0ABS0YCI9</accession>
<keyword evidence="7" id="KW-1185">Reference proteome</keyword>
<comment type="pathway">
    <text evidence="1 4">Purine metabolism; IMP biosynthesis via de novo pathway; N(2)-formyl-N(1)-(5-phospho-D-ribosyl)glycinamide from N(1)-(5-phospho-D-ribosyl)glycinamide (10-formyl THF route): step 1/1.</text>
</comment>
<dbReference type="SUPFAM" id="SSF53328">
    <property type="entry name" value="Formyltransferase"/>
    <property type="match status" value="1"/>
</dbReference>
<dbReference type="PANTHER" id="PTHR43369">
    <property type="entry name" value="PHOSPHORIBOSYLGLYCINAMIDE FORMYLTRANSFERASE"/>
    <property type="match status" value="1"/>
</dbReference>
<protein>
    <recommendedName>
        <fullName evidence="4">Phosphoribosylglycinamide formyltransferase</fullName>
        <ecNumber evidence="4">2.1.2.2</ecNumber>
    </recommendedName>
    <alternativeName>
        <fullName evidence="4">5'-phosphoribosylglycinamide transformylase</fullName>
    </alternativeName>
    <alternativeName>
        <fullName evidence="4">GAR transformylase</fullName>
        <shortName evidence="4">GART</shortName>
    </alternativeName>
</protein>